<dbReference type="EMBL" id="JBJKFK010004481">
    <property type="protein sequence ID" value="KAL3308960.1"/>
    <property type="molecule type" value="Genomic_DNA"/>
</dbReference>
<keyword evidence="3" id="KW-1185">Reference proteome</keyword>
<evidence type="ECO:0000256" key="1">
    <source>
        <dbReference type="SAM" id="MobiDB-lite"/>
    </source>
</evidence>
<feature type="region of interest" description="Disordered" evidence="1">
    <location>
        <begin position="343"/>
        <end position="377"/>
    </location>
</feature>
<dbReference type="Proteomes" id="UP001626550">
    <property type="component" value="Unassembled WGS sequence"/>
</dbReference>
<evidence type="ECO:0008006" key="4">
    <source>
        <dbReference type="Google" id="ProtNLM"/>
    </source>
</evidence>
<protein>
    <recommendedName>
        <fullName evidence="4">Gag protein</fullName>
    </recommendedName>
</protein>
<sequence length="407" mass="46264">MKDDATALFRRIKSKPKLKAKFLNDSLTESMLVDFCETRWFSLPDQLQSIRRNFSAIKNVAMDLPADLRTKIFDNSTELDRPRLHEVEIRIEKMHAFVASHPWLGKADEVFQACEKYLYNPITRIARYFDPKNVPTTHQRAITIPLIDKELKPFFGVDAVDNQKARADLKQFVTRTGKFAVLPEPDETIPLETWWKCNIFDAETLVSFSAKKAQVPMKRLAPESAMMGSEEELADLGVVREYGPVNKPDCVPPIINSPEKVETVSIHKPTLPPPKFEDLYARPTAIQHAIFKLMKTAPPQIYAILAQNIQQADVTWATLKEAIGKAPEFGWPQTAQVLAIEASQAGPSSPPPVKKQNATARRLDRRRQHFEKQQTRDGISDDKLCRYHKKFGSEARICGLNGCNFPR</sequence>
<organism evidence="2 3">
    <name type="scientific">Cichlidogyrus casuarinus</name>
    <dbReference type="NCBI Taxonomy" id="1844966"/>
    <lineage>
        <taxon>Eukaryota</taxon>
        <taxon>Metazoa</taxon>
        <taxon>Spiralia</taxon>
        <taxon>Lophotrochozoa</taxon>
        <taxon>Platyhelminthes</taxon>
        <taxon>Monogenea</taxon>
        <taxon>Monopisthocotylea</taxon>
        <taxon>Dactylogyridea</taxon>
        <taxon>Ancyrocephalidae</taxon>
        <taxon>Cichlidogyrus</taxon>
    </lineage>
</organism>
<comment type="caution">
    <text evidence="2">The sequence shown here is derived from an EMBL/GenBank/DDBJ whole genome shotgun (WGS) entry which is preliminary data.</text>
</comment>
<proteinExistence type="predicted"/>
<evidence type="ECO:0000313" key="3">
    <source>
        <dbReference type="Proteomes" id="UP001626550"/>
    </source>
</evidence>
<reference evidence="2 3" key="1">
    <citation type="submission" date="2024-11" db="EMBL/GenBank/DDBJ databases">
        <title>Adaptive evolution of stress response genes in parasites aligns with host niche diversity.</title>
        <authorList>
            <person name="Hahn C."/>
            <person name="Resl P."/>
        </authorList>
    </citation>
    <scope>NUCLEOTIDE SEQUENCE [LARGE SCALE GENOMIC DNA]</scope>
    <source>
        <strain evidence="2">EGGRZ-B1_66</strain>
        <tissue evidence="2">Body</tissue>
    </source>
</reference>
<accession>A0ABD2PN67</accession>
<name>A0ABD2PN67_9PLAT</name>
<gene>
    <name evidence="2" type="ORF">Ciccas_012501</name>
</gene>
<dbReference type="AlphaFoldDB" id="A0ABD2PN67"/>
<evidence type="ECO:0000313" key="2">
    <source>
        <dbReference type="EMBL" id="KAL3308960.1"/>
    </source>
</evidence>